<dbReference type="GeneID" id="92866562"/>
<evidence type="ECO:0000313" key="10">
    <source>
        <dbReference type="Proteomes" id="UP000540056"/>
    </source>
</evidence>
<dbReference type="PANTHER" id="PTHR30482:SF10">
    <property type="entry name" value="HIGH-AFFINITY BRANCHED-CHAIN AMINO ACID TRANSPORT PROTEIN BRAE"/>
    <property type="match status" value="1"/>
</dbReference>
<keyword evidence="5 6" id="KW-0472">Membrane</keyword>
<evidence type="ECO:0000313" key="8">
    <source>
        <dbReference type="EMBL" id="MBA5747344.1"/>
    </source>
</evidence>
<organism evidence="7 9">
    <name type="scientific">Aerococcus urinaeequi</name>
    <dbReference type="NCBI Taxonomy" id="51665"/>
    <lineage>
        <taxon>Bacteria</taxon>
        <taxon>Bacillati</taxon>
        <taxon>Bacillota</taxon>
        <taxon>Bacilli</taxon>
        <taxon>Lactobacillales</taxon>
        <taxon>Aerococcaceae</taxon>
        <taxon>Aerococcus</taxon>
    </lineage>
</organism>
<proteinExistence type="predicted"/>
<evidence type="ECO:0000256" key="6">
    <source>
        <dbReference type="SAM" id="Phobius"/>
    </source>
</evidence>
<feature type="transmembrane region" description="Helical" evidence="6">
    <location>
        <begin position="96"/>
        <end position="118"/>
    </location>
</feature>
<dbReference type="EMBL" id="JACGAN010000021">
    <property type="protein sequence ID" value="MBA5747344.1"/>
    <property type="molecule type" value="Genomic_DNA"/>
</dbReference>
<dbReference type="InterPro" id="IPR043428">
    <property type="entry name" value="LivM-like"/>
</dbReference>
<name>A0A0U4WXZ8_9LACT</name>
<dbReference type="Proteomes" id="UP000067698">
    <property type="component" value="Chromosome"/>
</dbReference>
<keyword evidence="4 6" id="KW-1133">Transmembrane helix</keyword>
<accession>A0A0U4WXZ8</accession>
<dbReference type="KEGG" id="aui:APT62_01385"/>
<reference evidence="8 10" key="3">
    <citation type="submission" date="2020-07" db="EMBL/GenBank/DDBJ databases">
        <title>Draft Genome Sequences of Lactobacillales Isolated from the International Space Station.</title>
        <authorList>
            <person name="Bharadwaj A.R."/>
            <person name="Singh N.K."/>
            <person name="Wood J.M."/>
            <person name="Debieu M."/>
            <person name="O'Hara N.B."/>
            <person name="Karouia F."/>
            <person name="Mason C.E."/>
            <person name="Venkateswaran K."/>
        </authorList>
    </citation>
    <scope>NUCLEOTIDE SEQUENCE [LARGE SCALE GENOMIC DNA]</scope>
    <source>
        <strain evidence="8 10">151250015-1-258-55</strain>
    </source>
</reference>
<feature type="transmembrane region" description="Helical" evidence="6">
    <location>
        <begin position="247"/>
        <end position="274"/>
    </location>
</feature>
<gene>
    <name evidence="7" type="ORF">AWM74_03235</name>
    <name evidence="8" type="ORF">H3232_09140</name>
</gene>
<dbReference type="InterPro" id="IPR001851">
    <property type="entry name" value="ABC_transp_permease"/>
</dbReference>
<evidence type="ECO:0000313" key="7">
    <source>
        <dbReference type="EMBL" id="AMB97313.1"/>
    </source>
</evidence>
<keyword evidence="10" id="KW-1185">Reference proteome</keyword>
<reference evidence="9" key="2">
    <citation type="submission" date="2016-01" db="EMBL/GenBank/DDBJ databases">
        <title>Six Aerococcus type strain genome sequencing and assembly using PacBio and Illumina Hiseq.</title>
        <authorList>
            <person name="Carkaci D."/>
            <person name="Dargis R."/>
            <person name="Nielsen X.C."/>
            <person name="Skovgaard O."/>
            <person name="Fuursted K."/>
            <person name="Christensen J.J."/>
        </authorList>
    </citation>
    <scope>NUCLEOTIDE SEQUENCE [LARGE SCALE GENOMIC DNA]</scope>
    <source>
        <strain evidence="9">CCUG28094</strain>
    </source>
</reference>
<dbReference type="GO" id="GO:0015658">
    <property type="term" value="F:branched-chain amino acid transmembrane transporter activity"/>
    <property type="evidence" value="ECO:0007669"/>
    <property type="project" value="InterPro"/>
</dbReference>
<dbReference type="OrthoDB" id="9789927at2"/>
<feature type="transmembrane region" description="Helical" evidence="6">
    <location>
        <begin position="12"/>
        <end position="36"/>
    </location>
</feature>
<feature type="transmembrane region" description="Helical" evidence="6">
    <location>
        <begin position="163"/>
        <end position="182"/>
    </location>
</feature>
<keyword evidence="3 6" id="KW-0812">Transmembrane</keyword>
<dbReference type="PANTHER" id="PTHR30482">
    <property type="entry name" value="HIGH-AFFINITY BRANCHED-CHAIN AMINO ACID TRANSPORT SYSTEM PERMEASE"/>
    <property type="match status" value="1"/>
</dbReference>
<comment type="subcellular location">
    <subcellularLocation>
        <location evidence="1">Cell membrane</location>
        <topology evidence="1">Multi-pass membrane protein</topology>
    </subcellularLocation>
</comment>
<dbReference type="EMBL" id="CP014162">
    <property type="protein sequence ID" value="AMB97313.1"/>
    <property type="molecule type" value="Genomic_DNA"/>
</dbReference>
<protein>
    <submittedName>
        <fullName evidence="7">Branched-chain amino acid ABC transporter permease</fullName>
    </submittedName>
</protein>
<evidence type="ECO:0000256" key="3">
    <source>
        <dbReference type="ARBA" id="ARBA00022692"/>
    </source>
</evidence>
<evidence type="ECO:0000313" key="9">
    <source>
        <dbReference type="Proteomes" id="UP000067698"/>
    </source>
</evidence>
<feature type="transmembrane region" description="Helical" evidence="6">
    <location>
        <begin position="286"/>
        <end position="305"/>
    </location>
</feature>
<dbReference type="GO" id="GO:0005886">
    <property type="term" value="C:plasma membrane"/>
    <property type="evidence" value="ECO:0007669"/>
    <property type="project" value="UniProtKB-SubCell"/>
</dbReference>
<evidence type="ECO:0000256" key="1">
    <source>
        <dbReference type="ARBA" id="ARBA00004651"/>
    </source>
</evidence>
<dbReference type="RefSeq" id="WP_026465280.1">
    <property type="nucleotide sequence ID" value="NZ_CP013988.1"/>
</dbReference>
<dbReference type="Proteomes" id="UP000540056">
    <property type="component" value="Unassembled WGS sequence"/>
</dbReference>
<reference evidence="7 9" key="1">
    <citation type="journal article" date="2016" name="Genome Announc.">
        <title>Complete Genome Sequences of Aerococcus christensenii CCUG 28831T, Aerococcus sanguinicola CCUG 43001T, Aerococcus urinae CCUG 36881T, Aerococcus urinaeequi CCUG 28094T, Aerococcus urinaehominis CCUG 42038 BT, and Aerococcus viridans CCUG 4311T.</title>
        <authorList>
            <person name="Carkaci D."/>
            <person name="Dargis R."/>
            <person name="Nielsen X.C."/>
            <person name="Skovgaard O."/>
            <person name="Fuursted K."/>
            <person name="Christensen J.J."/>
        </authorList>
    </citation>
    <scope>NUCLEOTIDE SEQUENCE [LARGE SCALE GENOMIC DNA]</scope>
    <source>
        <strain evidence="7 9">CCUG28094</strain>
    </source>
</reference>
<feature type="transmembrane region" description="Helical" evidence="6">
    <location>
        <begin position="71"/>
        <end position="90"/>
    </location>
</feature>
<feature type="transmembrane region" description="Helical" evidence="6">
    <location>
        <begin position="212"/>
        <end position="235"/>
    </location>
</feature>
<evidence type="ECO:0000256" key="4">
    <source>
        <dbReference type="ARBA" id="ARBA00022989"/>
    </source>
</evidence>
<evidence type="ECO:0000256" key="2">
    <source>
        <dbReference type="ARBA" id="ARBA00022475"/>
    </source>
</evidence>
<evidence type="ECO:0000256" key="5">
    <source>
        <dbReference type="ARBA" id="ARBA00023136"/>
    </source>
</evidence>
<keyword evidence="2" id="KW-1003">Cell membrane</keyword>
<dbReference type="AlphaFoldDB" id="A0A0U4WXZ8"/>
<sequence>MMKKESWAKNFFTKSTITWICVILGLFFLIMAAYLMGLVTSFYQNIMVTIGINMILAVGLNLVVGYAGQFSLGHAGFMAIGAYVGAILSTQIPGPIGFYAGMAAGAVLAAIVALIVGVPTLRLKGDYLAIATLGASEIIRIIIQNLEITNGAAGISGIPMNVTWITLFIFIVLTTLLIVNYIHSSPGRATIAVRENEIAAESVGVKTTKYKIIAFVIGAVTASIAGTLYAGYFSVINPSQFTFQRSIDVLIIVVFGGIGSVTGSFVAAIALGLLNSVLAPLGQLRMVVYGIAIIAIMVFKPSGLMGDFELQFSKLFNRKKKDSDKEEA</sequence>
<dbReference type="CDD" id="cd06581">
    <property type="entry name" value="TM_PBP1_LivM_like"/>
    <property type="match status" value="1"/>
</dbReference>
<feature type="transmembrane region" description="Helical" evidence="6">
    <location>
        <begin position="42"/>
        <end position="64"/>
    </location>
</feature>
<dbReference type="Pfam" id="PF02653">
    <property type="entry name" value="BPD_transp_2"/>
    <property type="match status" value="1"/>
</dbReference>